<dbReference type="EMBL" id="KN823027">
    <property type="protein sequence ID" value="KIO26222.1"/>
    <property type="molecule type" value="Genomic_DNA"/>
</dbReference>
<comment type="similarity">
    <text evidence="3">Belongs to the OST3/OST6 family.</text>
</comment>
<dbReference type="GO" id="GO:0018279">
    <property type="term" value="P:protein N-linked glycosylation via asparagine"/>
    <property type="evidence" value="ECO:0007669"/>
    <property type="project" value="TreeGrafter"/>
</dbReference>
<gene>
    <name evidence="11" type="ORF">M407DRAFT_243789</name>
</gene>
<proteinExistence type="inferred from homology"/>
<keyword evidence="4 9" id="KW-0812">Transmembrane</keyword>
<evidence type="ECO:0000256" key="10">
    <source>
        <dbReference type="SAM" id="SignalP"/>
    </source>
</evidence>
<dbReference type="STRING" id="1051891.A0A0C3LXM0"/>
<name>A0A0C3LXM0_9AGAM</name>
<keyword evidence="7 9" id="KW-1133">Transmembrane helix</keyword>
<keyword evidence="6" id="KW-0256">Endoplasmic reticulum</keyword>
<dbReference type="AlphaFoldDB" id="A0A0C3LXM0"/>
<dbReference type="Pfam" id="PF04756">
    <property type="entry name" value="OST3_OST6"/>
    <property type="match status" value="1"/>
</dbReference>
<dbReference type="SUPFAM" id="SSF52833">
    <property type="entry name" value="Thioredoxin-like"/>
    <property type="match status" value="1"/>
</dbReference>
<feature type="transmembrane region" description="Helical" evidence="9">
    <location>
        <begin position="269"/>
        <end position="289"/>
    </location>
</feature>
<organism evidence="11 12">
    <name type="scientific">Tulasnella calospora MUT 4182</name>
    <dbReference type="NCBI Taxonomy" id="1051891"/>
    <lineage>
        <taxon>Eukaryota</taxon>
        <taxon>Fungi</taxon>
        <taxon>Dikarya</taxon>
        <taxon>Basidiomycota</taxon>
        <taxon>Agaricomycotina</taxon>
        <taxon>Agaricomycetes</taxon>
        <taxon>Cantharellales</taxon>
        <taxon>Tulasnellaceae</taxon>
        <taxon>Tulasnella</taxon>
    </lineage>
</organism>
<feature type="chain" id="PRO_5002179777" description="Magnesium transporter protein 1" evidence="10">
    <location>
        <begin position="24"/>
        <end position="333"/>
    </location>
</feature>
<dbReference type="GO" id="GO:0008250">
    <property type="term" value="C:oligosaccharyltransferase complex"/>
    <property type="evidence" value="ECO:0007669"/>
    <property type="project" value="TreeGrafter"/>
</dbReference>
<evidence type="ECO:0000313" key="11">
    <source>
        <dbReference type="EMBL" id="KIO26222.1"/>
    </source>
</evidence>
<accession>A0A0C3LXM0</accession>
<evidence type="ECO:0000256" key="9">
    <source>
        <dbReference type="SAM" id="Phobius"/>
    </source>
</evidence>
<reference evidence="12" key="2">
    <citation type="submission" date="2015-01" db="EMBL/GenBank/DDBJ databases">
        <title>Evolutionary Origins and Diversification of the Mycorrhizal Mutualists.</title>
        <authorList>
            <consortium name="DOE Joint Genome Institute"/>
            <consortium name="Mycorrhizal Genomics Consortium"/>
            <person name="Kohler A."/>
            <person name="Kuo A."/>
            <person name="Nagy L.G."/>
            <person name="Floudas D."/>
            <person name="Copeland A."/>
            <person name="Barry K.W."/>
            <person name="Cichocki N."/>
            <person name="Veneault-Fourrey C."/>
            <person name="LaButti K."/>
            <person name="Lindquist E.A."/>
            <person name="Lipzen A."/>
            <person name="Lundell T."/>
            <person name="Morin E."/>
            <person name="Murat C."/>
            <person name="Riley R."/>
            <person name="Ohm R."/>
            <person name="Sun H."/>
            <person name="Tunlid A."/>
            <person name="Henrissat B."/>
            <person name="Grigoriev I.V."/>
            <person name="Hibbett D.S."/>
            <person name="Martin F."/>
        </authorList>
    </citation>
    <scope>NUCLEOTIDE SEQUENCE [LARGE SCALE GENOMIC DNA]</scope>
    <source>
        <strain evidence="12">MUT 4182</strain>
    </source>
</reference>
<feature type="transmembrane region" description="Helical" evidence="9">
    <location>
        <begin position="181"/>
        <end position="201"/>
    </location>
</feature>
<evidence type="ECO:0000256" key="4">
    <source>
        <dbReference type="ARBA" id="ARBA00022692"/>
    </source>
</evidence>
<dbReference type="PANTHER" id="PTHR12692:SF0">
    <property type="entry name" value="GH11935P"/>
    <property type="match status" value="1"/>
</dbReference>
<evidence type="ECO:0000256" key="8">
    <source>
        <dbReference type="ARBA" id="ARBA00023136"/>
    </source>
</evidence>
<dbReference type="Proteomes" id="UP000054248">
    <property type="component" value="Unassembled WGS sequence"/>
</dbReference>
<sequence length="333" mass="37177">MFLKFARVLAVSATLLLSSFVAAESPREQFSALAASHGGIIKLNSKTFDAITTPDRDWSVAIQMTALSGTHAKCEPCLMFKPNFESVASAWKKVPSKDRDYHFFATLDFKDGQDVFRKLGLNSAPFVHFYPAAKGPLLEAHPQTQMWTYDFNMHSFDAENFAHQLSSHTPVVIPWTKPFNWALFSSVVMTVALVASAYVLFGDAIIALLTSRWIWALGCLAFILTMVGGYMFVKIRMNPWAGAVRGRDGRPMISYVANGYQNQYGAETWITTALYSVLGASQICLIMYAPKVPSAARQRTAVMIWIAVSWMLFSVLVAIFKMKHPGYPFRLLL</sequence>
<evidence type="ECO:0000256" key="3">
    <source>
        <dbReference type="ARBA" id="ARBA00009561"/>
    </source>
</evidence>
<evidence type="ECO:0008006" key="13">
    <source>
        <dbReference type="Google" id="ProtNLM"/>
    </source>
</evidence>
<reference evidence="11 12" key="1">
    <citation type="submission" date="2014-04" db="EMBL/GenBank/DDBJ databases">
        <authorList>
            <consortium name="DOE Joint Genome Institute"/>
            <person name="Kuo A."/>
            <person name="Girlanda M."/>
            <person name="Perotto S."/>
            <person name="Kohler A."/>
            <person name="Nagy L.G."/>
            <person name="Floudas D."/>
            <person name="Copeland A."/>
            <person name="Barry K.W."/>
            <person name="Cichocki N."/>
            <person name="Veneault-Fourrey C."/>
            <person name="LaButti K."/>
            <person name="Lindquist E.A."/>
            <person name="Lipzen A."/>
            <person name="Lundell T."/>
            <person name="Morin E."/>
            <person name="Murat C."/>
            <person name="Sun H."/>
            <person name="Tunlid A."/>
            <person name="Henrissat B."/>
            <person name="Grigoriev I.V."/>
            <person name="Hibbett D.S."/>
            <person name="Martin F."/>
            <person name="Nordberg H.P."/>
            <person name="Cantor M.N."/>
            <person name="Hua S.X."/>
        </authorList>
    </citation>
    <scope>NUCLEOTIDE SEQUENCE [LARGE SCALE GENOMIC DNA]</scope>
    <source>
        <strain evidence="11 12">MUT 4182</strain>
    </source>
</reference>
<dbReference type="InterPro" id="IPR036249">
    <property type="entry name" value="Thioredoxin-like_sf"/>
</dbReference>
<dbReference type="Gene3D" id="3.40.30.10">
    <property type="entry name" value="Glutaredoxin"/>
    <property type="match status" value="1"/>
</dbReference>
<keyword evidence="5 10" id="KW-0732">Signal</keyword>
<comment type="function">
    <text evidence="1">Subunit of the oligosaccharyl transferase (OST) complex that catalyzes the initial transfer of a defined glycan (Glc(3)Man(9)GlcNAc(2) in eukaryotes) from the lipid carrier dolichol-pyrophosphate to an asparagine residue within an Asn-X-Ser/Thr consensus motif in nascent polypeptide chains, the first step in protein N-glycosylation. N-glycosylation occurs cotranslationally and the complex associates with the Sec61 complex at the channel-forming translocon complex that mediates protein translocation across the endoplasmic reticulum (ER). All subunits are required for a maximal enzyme activity.</text>
</comment>
<protein>
    <recommendedName>
        <fullName evidence="13">Magnesium transporter protein 1</fullName>
    </recommendedName>
</protein>
<dbReference type="OrthoDB" id="67566at2759"/>
<evidence type="ECO:0000256" key="5">
    <source>
        <dbReference type="ARBA" id="ARBA00022729"/>
    </source>
</evidence>
<keyword evidence="12" id="KW-1185">Reference proteome</keyword>
<dbReference type="InterPro" id="IPR021149">
    <property type="entry name" value="OligosaccharylTrfase_OST3/OST6"/>
</dbReference>
<feature type="transmembrane region" description="Helical" evidence="9">
    <location>
        <begin position="301"/>
        <end position="320"/>
    </location>
</feature>
<evidence type="ECO:0000256" key="7">
    <source>
        <dbReference type="ARBA" id="ARBA00022989"/>
    </source>
</evidence>
<feature type="signal peptide" evidence="10">
    <location>
        <begin position="1"/>
        <end position="23"/>
    </location>
</feature>
<evidence type="ECO:0000256" key="6">
    <source>
        <dbReference type="ARBA" id="ARBA00022824"/>
    </source>
</evidence>
<dbReference type="PANTHER" id="PTHR12692">
    <property type="entry name" value="DOLICHYL-DIPHOSPHOOLIGOSACCHARIDE--PROTEIN GLYCOSYLTRANSFERASE-RELATED"/>
    <property type="match status" value="1"/>
</dbReference>
<evidence type="ECO:0000313" key="12">
    <source>
        <dbReference type="Proteomes" id="UP000054248"/>
    </source>
</evidence>
<evidence type="ECO:0000256" key="1">
    <source>
        <dbReference type="ARBA" id="ARBA00002791"/>
    </source>
</evidence>
<dbReference type="HOGENOM" id="CLU_052855_1_2_1"/>
<feature type="transmembrane region" description="Helical" evidence="9">
    <location>
        <begin position="213"/>
        <end position="233"/>
    </location>
</feature>
<keyword evidence="8 9" id="KW-0472">Membrane</keyword>
<comment type="subcellular location">
    <subcellularLocation>
        <location evidence="2">Endoplasmic reticulum membrane</location>
        <topology evidence="2">Multi-pass membrane protein</topology>
    </subcellularLocation>
</comment>
<evidence type="ECO:0000256" key="2">
    <source>
        <dbReference type="ARBA" id="ARBA00004477"/>
    </source>
</evidence>